<dbReference type="Gene3D" id="3.30.420.40">
    <property type="match status" value="1"/>
</dbReference>
<proteinExistence type="inferred from homology"/>
<dbReference type="PANTHER" id="PTHR11782:SF96">
    <property type="entry name" value="APYRASE 6-RELATED"/>
    <property type="match status" value="1"/>
</dbReference>
<evidence type="ECO:0008006" key="7">
    <source>
        <dbReference type="Google" id="ProtNLM"/>
    </source>
</evidence>
<accession>A0ABY9C3C0</accession>
<keyword evidence="2 3" id="KW-0378">Hydrolase</keyword>
<dbReference type="Gene3D" id="3.30.420.150">
    <property type="entry name" value="Exopolyphosphatase. Domain 2"/>
    <property type="match status" value="1"/>
</dbReference>
<dbReference type="PANTHER" id="PTHR11782">
    <property type="entry name" value="ADENOSINE/GUANOSINE DIPHOSPHATASE"/>
    <property type="match status" value="1"/>
</dbReference>
<dbReference type="Proteomes" id="UP001227230">
    <property type="component" value="Chromosome 6"/>
</dbReference>
<dbReference type="Pfam" id="PF01150">
    <property type="entry name" value="GDA1_CD39"/>
    <property type="match status" value="1"/>
</dbReference>
<dbReference type="PROSITE" id="PS01238">
    <property type="entry name" value="GDA1_CD39_NTPASE"/>
    <property type="match status" value="1"/>
</dbReference>
<dbReference type="InterPro" id="IPR000407">
    <property type="entry name" value="GDA1_CD39_NTPase"/>
</dbReference>
<keyword evidence="4" id="KW-0472">Membrane</keyword>
<protein>
    <recommendedName>
        <fullName evidence="7">Apyrase 6</fullName>
    </recommendedName>
</protein>
<name>A0ABY9C3C0_VITVI</name>
<evidence type="ECO:0000256" key="1">
    <source>
        <dbReference type="ARBA" id="ARBA00009283"/>
    </source>
</evidence>
<evidence type="ECO:0000313" key="6">
    <source>
        <dbReference type="Proteomes" id="UP001227230"/>
    </source>
</evidence>
<evidence type="ECO:0000256" key="3">
    <source>
        <dbReference type="RuleBase" id="RU003833"/>
    </source>
</evidence>
<gene>
    <name evidence="5" type="ORF">VitviT2T_008714</name>
</gene>
<keyword evidence="4" id="KW-1133">Transmembrane helix</keyword>
<comment type="similarity">
    <text evidence="1 3">Belongs to the GDA1/CD39 NTPase family.</text>
</comment>
<evidence type="ECO:0000313" key="5">
    <source>
        <dbReference type="EMBL" id="WJZ89496.1"/>
    </source>
</evidence>
<keyword evidence="6" id="KW-1185">Reference proteome</keyword>
<dbReference type="EMBL" id="CP126653">
    <property type="protein sequence ID" value="WJZ89496.1"/>
    <property type="molecule type" value="Genomic_DNA"/>
</dbReference>
<evidence type="ECO:0000256" key="2">
    <source>
        <dbReference type="ARBA" id="ARBA00022801"/>
    </source>
</evidence>
<evidence type="ECO:0000256" key="4">
    <source>
        <dbReference type="SAM" id="Phobius"/>
    </source>
</evidence>
<feature type="transmembrane region" description="Helical" evidence="4">
    <location>
        <begin position="50"/>
        <end position="70"/>
    </location>
</feature>
<organism evidence="5 6">
    <name type="scientific">Vitis vinifera</name>
    <name type="common">Grape</name>
    <dbReference type="NCBI Taxonomy" id="29760"/>
    <lineage>
        <taxon>Eukaryota</taxon>
        <taxon>Viridiplantae</taxon>
        <taxon>Streptophyta</taxon>
        <taxon>Embryophyta</taxon>
        <taxon>Tracheophyta</taxon>
        <taxon>Spermatophyta</taxon>
        <taxon>Magnoliopsida</taxon>
        <taxon>eudicotyledons</taxon>
        <taxon>Gunneridae</taxon>
        <taxon>Pentapetalae</taxon>
        <taxon>rosids</taxon>
        <taxon>Vitales</taxon>
        <taxon>Vitaceae</taxon>
        <taxon>Viteae</taxon>
        <taxon>Vitis</taxon>
    </lineage>
</organism>
<reference evidence="5 6" key="1">
    <citation type="journal article" date="2023" name="Hortic Res">
        <title>The complete reference genome for grapevine (Vitis vinifera L.) genetics and breeding.</title>
        <authorList>
            <person name="Shi X."/>
            <person name="Cao S."/>
            <person name="Wang X."/>
            <person name="Huang S."/>
            <person name="Wang Y."/>
            <person name="Liu Z."/>
            <person name="Liu W."/>
            <person name="Leng X."/>
            <person name="Peng Y."/>
            <person name="Wang N."/>
            <person name="Wang Y."/>
            <person name="Ma Z."/>
            <person name="Xu X."/>
            <person name="Zhang F."/>
            <person name="Xue H."/>
            <person name="Zhong H."/>
            <person name="Wang Y."/>
            <person name="Zhang K."/>
            <person name="Velt A."/>
            <person name="Avia K."/>
            <person name="Holtgrawe D."/>
            <person name="Grimplet J."/>
            <person name="Matus J.T."/>
            <person name="Ware D."/>
            <person name="Wu X."/>
            <person name="Wang H."/>
            <person name="Liu C."/>
            <person name="Fang Y."/>
            <person name="Rustenholz C."/>
            <person name="Cheng Z."/>
            <person name="Xiao H."/>
            <person name="Zhou Y."/>
        </authorList>
    </citation>
    <scope>NUCLEOTIDE SEQUENCE [LARGE SCALE GENOMIC DNA]</scope>
    <source>
        <strain evidence="6">cv. Pinot noir / PN40024</strain>
        <tissue evidence="5">Leaf</tissue>
    </source>
</reference>
<keyword evidence="4" id="KW-0812">Transmembrane</keyword>
<sequence length="531" mass="59014">MHKGMDLSTLQSRASSAYIPPHRTQLHPRLYSIPTPKPSSSLSQHSRDKWLIIAAFVLTIPFLFYLFSLAQGLHRSSKFTNPNPGPILFGLVLHASPSACRIRVFHSLNDAPIPFIASNFNSNSLKLRPGLPDDPGAAGPSILGLIEFAQRRVPRSTWSSTKVQLELEGLGAELTEAALESCRRVLRSSGFLFRDEWARVMKGQEEGVYSWVAVNYALGSLGSEPQETTGIVELGGASMQIAFASRETTPMQFLRVIKLAGVTYNLHTRSLTQFGQNAVWESLVELKNSRASSSKEGIVNNPCITRGYDLMPDASGTKLLTSHPAGNFSSCRLETLALLKRRKDKCLHPPCKIMSSLFVESQGKPVPPENFFYTSEFFGLVPKASLSELEVAGQHYCEDDWDTLKRQHSEVDDLDLLRHCFSSAYTVALLHDALGIPMNDTRIGFGNHTGGIPLDWMLGAFILQTMLEPLELETDSLVQIVGNESVTYFSLFAFLLIAVLAAFFVLKWRKPQLKTIYDLEKGRYIVTHVPR</sequence>
<feature type="transmembrane region" description="Helical" evidence="4">
    <location>
        <begin position="486"/>
        <end position="506"/>
    </location>
</feature>